<dbReference type="GO" id="GO:0016829">
    <property type="term" value="F:lyase activity"/>
    <property type="evidence" value="ECO:0007669"/>
    <property type="project" value="UniProtKB-KW"/>
</dbReference>
<evidence type="ECO:0000313" key="2">
    <source>
        <dbReference type="EMBL" id="GMA96255.1"/>
    </source>
</evidence>
<sequence>MTGRWDVVVVGAGPAGSAAARFAAQAGARVLLIDRARFPRYKTCGGGITGWSRRELPAGIESTLEDATTRLGIGHDDRDRHWIERDEPFLGMVRRADFDQALVDAAVEAGAEFRDGVAVRAIGEDADGVHLRTDGDELLAATVIGADGTGGRTASHVGVRYGGTDLGLELELAAPDHDWAGRALFDWGPDAGSYAWLFPKRDTLTVGVIQRTGVPDRTRAYLDRWVGQLGLAGAERIHDSGHLTRWRTSSSPLRRGRVLVAGDAAGMLDPWTREGISFALRSGRMAGQAAGSFTTTGGDLDAYARAVDAELAPQQRAGATALRIWERMPRAYHWSLAHTRAGRRLFLDLCSADARVDRMLERPVVRALARRGGRRFDAD</sequence>
<dbReference type="PANTHER" id="PTHR42685">
    <property type="entry name" value="GERANYLGERANYL DIPHOSPHATE REDUCTASE"/>
    <property type="match status" value="1"/>
</dbReference>
<evidence type="ECO:0000313" key="3">
    <source>
        <dbReference type="Proteomes" id="UP001157034"/>
    </source>
</evidence>
<dbReference type="Gene3D" id="3.50.50.60">
    <property type="entry name" value="FAD/NAD(P)-binding domain"/>
    <property type="match status" value="1"/>
</dbReference>
<evidence type="ECO:0000259" key="1">
    <source>
        <dbReference type="Pfam" id="PF01494"/>
    </source>
</evidence>
<accession>A0ABQ6K6J9</accession>
<proteinExistence type="predicted"/>
<keyword evidence="3" id="KW-1185">Reference proteome</keyword>
<dbReference type="InterPro" id="IPR036188">
    <property type="entry name" value="FAD/NAD-bd_sf"/>
</dbReference>
<protein>
    <submittedName>
        <fullName evidence="2">Hyaluronate lyase</fullName>
    </submittedName>
</protein>
<dbReference type="InterPro" id="IPR050407">
    <property type="entry name" value="Geranylgeranyl_reductase"/>
</dbReference>
<keyword evidence="2" id="KW-0456">Lyase</keyword>
<dbReference type="RefSeq" id="WP_284254871.1">
    <property type="nucleotide sequence ID" value="NZ_BAAAQO010000004.1"/>
</dbReference>
<dbReference type="Proteomes" id="UP001157034">
    <property type="component" value="Unassembled WGS sequence"/>
</dbReference>
<dbReference type="InterPro" id="IPR011777">
    <property type="entry name" value="Geranylgeranyl_Rdtase_fam"/>
</dbReference>
<reference evidence="3" key="1">
    <citation type="journal article" date="2019" name="Int. J. Syst. Evol. Microbiol.">
        <title>The Global Catalogue of Microorganisms (GCM) 10K type strain sequencing project: providing services to taxonomists for standard genome sequencing and annotation.</title>
        <authorList>
            <consortium name="The Broad Institute Genomics Platform"/>
            <consortium name="The Broad Institute Genome Sequencing Center for Infectious Disease"/>
            <person name="Wu L."/>
            <person name="Ma J."/>
        </authorList>
    </citation>
    <scope>NUCLEOTIDE SEQUENCE [LARGE SCALE GENOMIC DNA]</scope>
    <source>
        <strain evidence="3">NBRC 108894</strain>
    </source>
</reference>
<dbReference type="Pfam" id="PF01494">
    <property type="entry name" value="FAD_binding_3"/>
    <property type="match status" value="1"/>
</dbReference>
<dbReference type="EMBL" id="BSVB01000001">
    <property type="protein sequence ID" value="GMA96255.1"/>
    <property type="molecule type" value="Genomic_DNA"/>
</dbReference>
<dbReference type="InterPro" id="IPR002938">
    <property type="entry name" value="FAD-bd"/>
</dbReference>
<comment type="caution">
    <text evidence="2">The sequence shown here is derived from an EMBL/GenBank/DDBJ whole genome shotgun (WGS) entry which is preliminary data.</text>
</comment>
<dbReference type="PANTHER" id="PTHR42685:SF22">
    <property type="entry name" value="CONDITIONED MEDIUM FACTOR RECEPTOR 1"/>
    <property type="match status" value="1"/>
</dbReference>
<name>A0ABQ6K6J9_9MICO</name>
<dbReference type="NCBIfam" id="TIGR02032">
    <property type="entry name" value="GG-red-SF"/>
    <property type="match status" value="1"/>
</dbReference>
<organism evidence="2 3">
    <name type="scientific">Pseudolysinimonas kribbensis</name>
    <dbReference type="NCBI Taxonomy" id="433641"/>
    <lineage>
        <taxon>Bacteria</taxon>
        <taxon>Bacillati</taxon>
        <taxon>Actinomycetota</taxon>
        <taxon>Actinomycetes</taxon>
        <taxon>Micrococcales</taxon>
        <taxon>Microbacteriaceae</taxon>
        <taxon>Pseudolysinimonas</taxon>
    </lineage>
</organism>
<feature type="domain" description="FAD-binding" evidence="1">
    <location>
        <begin position="5"/>
        <end position="279"/>
    </location>
</feature>
<gene>
    <name evidence="2" type="ORF">GCM10025881_30790</name>
</gene>
<dbReference type="PRINTS" id="PR00420">
    <property type="entry name" value="RNGMNOXGNASE"/>
</dbReference>
<dbReference type="SUPFAM" id="SSF51905">
    <property type="entry name" value="FAD/NAD(P)-binding domain"/>
    <property type="match status" value="1"/>
</dbReference>